<evidence type="ECO:0000256" key="5">
    <source>
        <dbReference type="ARBA" id="ARBA00023136"/>
    </source>
</evidence>
<evidence type="ECO:0000256" key="2">
    <source>
        <dbReference type="ARBA" id="ARBA00022475"/>
    </source>
</evidence>
<evidence type="ECO:0000256" key="3">
    <source>
        <dbReference type="ARBA" id="ARBA00022692"/>
    </source>
</evidence>
<proteinExistence type="predicted"/>
<keyword evidence="2" id="KW-1003">Cell membrane</keyword>
<evidence type="ECO:0000256" key="4">
    <source>
        <dbReference type="ARBA" id="ARBA00022989"/>
    </source>
</evidence>
<feature type="transmembrane region" description="Helical" evidence="6">
    <location>
        <begin position="84"/>
        <end position="106"/>
    </location>
</feature>
<dbReference type="RefSeq" id="WP_308448896.1">
    <property type="nucleotide sequence ID" value="NZ_JAJEQC010000004.1"/>
</dbReference>
<dbReference type="Pfam" id="PF03788">
    <property type="entry name" value="LrgA"/>
    <property type="match status" value="1"/>
</dbReference>
<organism evidence="7 8">
    <name type="scientific">Hominenteromicrobium mulieris</name>
    <dbReference type="NCBI Taxonomy" id="2885357"/>
    <lineage>
        <taxon>Bacteria</taxon>
        <taxon>Bacillati</taxon>
        <taxon>Bacillota</taxon>
        <taxon>Clostridia</taxon>
        <taxon>Eubacteriales</taxon>
        <taxon>Oscillospiraceae</taxon>
        <taxon>Hominenteromicrobium</taxon>
    </lineage>
</organism>
<dbReference type="AlphaFoldDB" id="A0AAE3DIA6"/>
<keyword evidence="3 6" id="KW-0812">Transmembrane</keyword>
<comment type="subcellular location">
    <subcellularLocation>
        <location evidence="1">Cell membrane</location>
        <topology evidence="1">Multi-pass membrane protein</topology>
    </subcellularLocation>
</comment>
<feature type="transmembrane region" description="Helical" evidence="6">
    <location>
        <begin position="30"/>
        <end position="47"/>
    </location>
</feature>
<sequence length="138" mass="15248">MKHFSEISLIATVSFIGELLHYLIPLPVPSSIYGLLLMLLLLVTHIIKLDHVKATADWLIGLMPVMFVGPTVGLITSYDSYKDILIPIVVISLATTVLTMAVSGLTTQGLIRLQTKEEKEERAEALEACEKEEQTDVK</sequence>
<dbReference type="GO" id="GO:0005886">
    <property type="term" value="C:plasma membrane"/>
    <property type="evidence" value="ECO:0007669"/>
    <property type="project" value="UniProtKB-SubCell"/>
</dbReference>
<comment type="caution">
    <text evidence="7">The sequence shown here is derived from an EMBL/GenBank/DDBJ whole genome shotgun (WGS) entry which is preliminary data.</text>
</comment>
<feature type="transmembrane region" description="Helical" evidence="6">
    <location>
        <begin position="59"/>
        <end position="78"/>
    </location>
</feature>
<dbReference type="InterPro" id="IPR005538">
    <property type="entry name" value="LrgA/CidA"/>
</dbReference>
<protein>
    <submittedName>
        <fullName evidence="7">CidA/LrgA family protein</fullName>
    </submittedName>
</protein>
<dbReference type="EMBL" id="JAJEQC010000004">
    <property type="protein sequence ID" value="MCC2136397.1"/>
    <property type="molecule type" value="Genomic_DNA"/>
</dbReference>
<keyword evidence="5 6" id="KW-0472">Membrane</keyword>
<dbReference type="Proteomes" id="UP001199424">
    <property type="component" value="Unassembled WGS sequence"/>
</dbReference>
<keyword evidence="4 6" id="KW-1133">Transmembrane helix</keyword>
<reference evidence="7" key="1">
    <citation type="submission" date="2021-10" db="EMBL/GenBank/DDBJ databases">
        <title>Anaerobic single-cell dispensing facilitates the cultivation of human gut bacteria.</title>
        <authorList>
            <person name="Afrizal A."/>
        </authorList>
    </citation>
    <scope>NUCLEOTIDE SEQUENCE</scope>
    <source>
        <strain evidence="7">CLA-AA-H250</strain>
    </source>
</reference>
<evidence type="ECO:0000313" key="7">
    <source>
        <dbReference type="EMBL" id="MCC2136397.1"/>
    </source>
</evidence>
<evidence type="ECO:0000313" key="8">
    <source>
        <dbReference type="Proteomes" id="UP001199424"/>
    </source>
</evidence>
<gene>
    <name evidence="7" type="ORF">LKD31_05145</name>
</gene>
<name>A0AAE3DIA6_9FIRM</name>
<keyword evidence="8" id="KW-1185">Reference proteome</keyword>
<accession>A0AAE3DIA6</accession>
<dbReference type="PANTHER" id="PTHR33931:SF2">
    <property type="entry name" value="HOLIN-LIKE PROTEIN CIDA"/>
    <property type="match status" value="1"/>
</dbReference>
<dbReference type="PANTHER" id="PTHR33931">
    <property type="entry name" value="HOLIN-LIKE PROTEIN CIDA-RELATED"/>
    <property type="match status" value="1"/>
</dbReference>
<evidence type="ECO:0000256" key="6">
    <source>
        <dbReference type="SAM" id="Phobius"/>
    </source>
</evidence>
<evidence type="ECO:0000256" key="1">
    <source>
        <dbReference type="ARBA" id="ARBA00004651"/>
    </source>
</evidence>